<dbReference type="SMR" id="A0A1R2CWW3"/>
<comment type="caution">
    <text evidence="1">The sequence shown here is derived from an EMBL/GenBank/DDBJ whole genome shotgun (WGS) entry which is preliminary data.</text>
</comment>
<dbReference type="AlphaFoldDB" id="A0A1R2CWW3"/>
<protein>
    <submittedName>
        <fullName evidence="1">Uncharacterized protein</fullName>
    </submittedName>
</protein>
<gene>
    <name evidence="1" type="ORF">SteCoe_3592</name>
</gene>
<accession>A0A1R2CWW3</accession>
<name>A0A1R2CWW3_9CILI</name>
<proteinExistence type="predicted"/>
<organism evidence="1 2">
    <name type="scientific">Stentor coeruleus</name>
    <dbReference type="NCBI Taxonomy" id="5963"/>
    <lineage>
        <taxon>Eukaryota</taxon>
        <taxon>Sar</taxon>
        <taxon>Alveolata</taxon>
        <taxon>Ciliophora</taxon>
        <taxon>Postciliodesmatophora</taxon>
        <taxon>Heterotrichea</taxon>
        <taxon>Heterotrichida</taxon>
        <taxon>Stentoridae</taxon>
        <taxon>Stentor</taxon>
    </lineage>
</organism>
<dbReference type="EMBL" id="MPUH01000042">
    <property type="protein sequence ID" value="OMJ93470.1"/>
    <property type="molecule type" value="Genomic_DNA"/>
</dbReference>
<sequence>MEPINDDTGREKVAKLSYISADSYRQSLRNSYDSEGQSIYSINHKLEDVEHLIKLIQSTLTSKNIPFQIESSSKFQELYNLTLLLCDEYSKAKNPTSEIALKTSENNEKCQVSLMTQGHDDILTMIMTRPRNAVLVSKYNCEHMAHLIIGILRDSLKNEMMNQITDVQEKILNSVKRSQEMKEEIKEKDKEICRLKKKIVRAREFLELNEHKNLSQSVELELEKNNE</sequence>
<reference evidence="1 2" key="1">
    <citation type="submission" date="2016-11" db="EMBL/GenBank/DDBJ databases">
        <title>The macronuclear genome of Stentor coeruleus: a giant cell with tiny introns.</title>
        <authorList>
            <person name="Slabodnick M."/>
            <person name="Ruby J.G."/>
            <person name="Reiff S.B."/>
            <person name="Swart E.C."/>
            <person name="Gosai S."/>
            <person name="Prabakaran S."/>
            <person name="Witkowska E."/>
            <person name="Larue G.E."/>
            <person name="Fisher S."/>
            <person name="Freeman R.M."/>
            <person name="Gunawardena J."/>
            <person name="Chu W."/>
            <person name="Stover N.A."/>
            <person name="Gregory B.D."/>
            <person name="Nowacki M."/>
            <person name="Derisi J."/>
            <person name="Roy S.W."/>
            <person name="Marshall W.F."/>
            <person name="Sood P."/>
        </authorList>
    </citation>
    <scope>NUCLEOTIDE SEQUENCE [LARGE SCALE GENOMIC DNA]</scope>
    <source>
        <strain evidence="1">WM001</strain>
    </source>
</reference>
<keyword evidence="2" id="KW-1185">Reference proteome</keyword>
<dbReference type="Proteomes" id="UP000187209">
    <property type="component" value="Unassembled WGS sequence"/>
</dbReference>
<evidence type="ECO:0000313" key="2">
    <source>
        <dbReference type="Proteomes" id="UP000187209"/>
    </source>
</evidence>
<evidence type="ECO:0000313" key="1">
    <source>
        <dbReference type="EMBL" id="OMJ93470.1"/>
    </source>
</evidence>